<sequence length="296" mass="33512">MNDTWTESISQILGWGYFVLWSLSFYPQVLQNHRRRSTDGFSIDFALLNVLGLSAYTAFNACFLFSPVVRAQYAQRHPQSPEPTVHWNDFVYALHGALTCCWTSSHFLCARVWNFNSKQQRVSTLALVLFWGCLGVVPPTALWIVVSISWEWIDVVRGKSAPRNYSLSWTQHTLTELFLKVYVVGMIKVFLTAVKYTPQAVMNYRRQSTTGFSIGAILLDLSGAVVSLMQLVLDSSLQADWSGAIGNIAKLLLGNISVLFDLIFIFQHFGLYRERLAENKPGLSERDPLLDSRNEA</sequence>
<keyword evidence="5 7" id="KW-1133">Transmembrane helix</keyword>
<reference evidence="8 9" key="1">
    <citation type="journal article" date="2023" name="IMA Fungus">
        <title>Comparative genomic study of the Penicillium genus elucidates a diverse pangenome and 15 lateral gene transfer events.</title>
        <authorList>
            <person name="Petersen C."/>
            <person name="Sorensen T."/>
            <person name="Nielsen M.R."/>
            <person name="Sondergaard T.E."/>
            <person name="Sorensen J.L."/>
            <person name="Fitzpatrick D.A."/>
            <person name="Frisvad J.C."/>
            <person name="Nielsen K.L."/>
        </authorList>
    </citation>
    <scope>NUCLEOTIDE SEQUENCE [LARGE SCALE GENOMIC DNA]</scope>
    <source>
        <strain evidence="8 9">IBT 3361</strain>
    </source>
</reference>
<feature type="transmembrane region" description="Helical" evidence="7">
    <location>
        <begin position="12"/>
        <end position="29"/>
    </location>
</feature>
<comment type="subcellular location">
    <subcellularLocation>
        <location evidence="1">Endomembrane system</location>
        <topology evidence="1">Multi-pass membrane protein</topology>
    </subcellularLocation>
</comment>
<name>A0ABQ8WQ44_PENCH</name>
<keyword evidence="3 7" id="KW-0812">Transmembrane</keyword>
<feature type="transmembrane region" description="Helical" evidence="7">
    <location>
        <begin position="41"/>
        <end position="70"/>
    </location>
</feature>
<evidence type="ECO:0000313" key="8">
    <source>
        <dbReference type="EMBL" id="KAJ5274889.1"/>
    </source>
</evidence>
<accession>A0ABQ8WQ44</accession>
<evidence type="ECO:0000256" key="1">
    <source>
        <dbReference type="ARBA" id="ARBA00004127"/>
    </source>
</evidence>
<evidence type="ECO:0000256" key="6">
    <source>
        <dbReference type="ARBA" id="ARBA00023136"/>
    </source>
</evidence>
<keyword evidence="6 7" id="KW-0472">Membrane</keyword>
<dbReference type="InterPro" id="IPR005282">
    <property type="entry name" value="LC_transporter"/>
</dbReference>
<dbReference type="InterPro" id="IPR006603">
    <property type="entry name" value="PQ-loop_rpt"/>
</dbReference>
<feature type="transmembrane region" description="Helical" evidence="7">
    <location>
        <begin position="125"/>
        <end position="153"/>
    </location>
</feature>
<feature type="transmembrane region" description="Helical" evidence="7">
    <location>
        <begin position="173"/>
        <end position="191"/>
    </location>
</feature>
<dbReference type="Pfam" id="PF04193">
    <property type="entry name" value="PQ-loop"/>
    <property type="match status" value="2"/>
</dbReference>
<feature type="transmembrane region" description="Helical" evidence="7">
    <location>
        <begin position="245"/>
        <end position="266"/>
    </location>
</feature>
<proteinExistence type="predicted"/>
<evidence type="ECO:0000256" key="2">
    <source>
        <dbReference type="ARBA" id="ARBA00022448"/>
    </source>
</evidence>
<dbReference type="Gene3D" id="1.20.1280.290">
    <property type="match status" value="2"/>
</dbReference>
<dbReference type="SMART" id="SM00679">
    <property type="entry name" value="CTNS"/>
    <property type="match status" value="2"/>
</dbReference>
<evidence type="ECO:0000256" key="7">
    <source>
        <dbReference type="SAM" id="Phobius"/>
    </source>
</evidence>
<dbReference type="PANTHER" id="PTHR13131">
    <property type="entry name" value="CYSTINOSIN"/>
    <property type="match status" value="1"/>
</dbReference>
<evidence type="ECO:0000256" key="3">
    <source>
        <dbReference type="ARBA" id="ARBA00022692"/>
    </source>
</evidence>
<keyword evidence="4" id="KW-0677">Repeat</keyword>
<protein>
    <submittedName>
        <fullName evidence="8">Lysosomal cystine transporter</fullName>
    </submittedName>
</protein>
<evidence type="ECO:0000256" key="4">
    <source>
        <dbReference type="ARBA" id="ARBA00022737"/>
    </source>
</evidence>
<organism evidence="8 9">
    <name type="scientific">Penicillium chrysogenum</name>
    <name type="common">Penicillium notatum</name>
    <dbReference type="NCBI Taxonomy" id="5076"/>
    <lineage>
        <taxon>Eukaryota</taxon>
        <taxon>Fungi</taxon>
        <taxon>Dikarya</taxon>
        <taxon>Ascomycota</taxon>
        <taxon>Pezizomycotina</taxon>
        <taxon>Eurotiomycetes</taxon>
        <taxon>Eurotiomycetidae</taxon>
        <taxon>Eurotiales</taxon>
        <taxon>Aspergillaceae</taxon>
        <taxon>Penicillium</taxon>
        <taxon>Penicillium chrysogenum species complex</taxon>
    </lineage>
</organism>
<dbReference type="PANTHER" id="PTHR13131:SF5">
    <property type="entry name" value="CYSTINOSIN"/>
    <property type="match status" value="1"/>
</dbReference>
<keyword evidence="9" id="KW-1185">Reference proteome</keyword>
<feature type="transmembrane region" description="Helical" evidence="7">
    <location>
        <begin position="212"/>
        <end position="233"/>
    </location>
</feature>
<evidence type="ECO:0000313" key="9">
    <source>
        <dbReference type="Proteomes" id="UP001220256"/>
    </source>
</evidence>
<dbReference type="Proteomes" id="UP001220256">
    <property type="component" value="Unassembled WGS sequence"/>
</dbReference>
<evidence type="ECO:0000256" key="5">
    <source>
        <dbReference type="ARBA" id="ARBA00022989"/>
    </source>
</evidence>
<comment type="caution">
    <text evidence="8">The sequence shown here is derived from an EMBL/GenBank/DDBJ whole genome shotgun (WGS) entry which is preliminary data.</text>
</comment>
<keyword evidence="2" id="KW-0813">Transport</keyword>
<dbReference type="EMBL" id="JAPVEB010000002">
    <property type="protein sequence ID" value="KAJ5274889.1"/>
    <property type="molecule type" value="Genomic_DNA"/>
</dbReference>
<gene>
    <name evidence="8" type="ORF">N7505_003434</name>
</gene>